<sequence length="119" mass="12021">MGSSSSSSSATTNNTRDGRVAGDNGALGVSAEGDVSVHMVADEAFELGKEALAEFADLARGVVDMGGQTTQTASDALSLALHQTQQAGRTEGAQLSDQLIKIGIPAAALAFAVSKIWGK</sequence>
<dbReference type="RefSeq" id="WP_097146180.1">
    <property type="nucleotide sequence ID" value="NZ_OBEA01000004.1"/>
</dbReference>
<evidence type="ECO:0000313" key="5">
    <source>
        <dbReference type="Proteomes" id="UP000231702"/>
    </source>
</evidence>
<evidence type="ECO:0000256" key="1">
    <source>
        <dbReference type="SAM" id="MobiDB-lite"/>
    </source>
</evidence>
<evidence type="ECO:0000313" key="2">
    <source>
        <dbReference type="EMBL" id="PJE25765.1"/>
    </source>
</evidence>
<organism evidence="3 4">
    <name type="scientific">Pseudooceanicola antarcticus</name>
    <dbReference type="NCBI Taxonomy" id="1247613"/>
    <lineage>
        <taxon>Bacteria</taxon>
        <taxon>Pseudomonadati</taxon>
        <taxon>Pseudomonadota</taxon>
        <taxon>Alphaproteobacteria</taxon>
        <taxon>Rhodobacterales</taxon>
        <taxon>Paracoccaceae</taxon>
        <taxon>Pseudooceanicola</taxon>
    </lineage>
</organism>
<gene>
    <name evidence="2" type="ORF">CVM39_18850</name>
    <name evidence="3" type="ORF">SAMN06297129_2448</name>
</gene>
<evidence type="ECO:0000313" key="3">
    <source>
        <dbReference type="EMBL" id="SNY52946.1"/>
    </source>
</evidence>
<protein>
    <submittedName>
        <fullName evidence="3">Uncharacterized protein</fullName>
    </submittedName>
</protein>
<reference evidence="2 5" key="2">
    <citation type="journal article" date="2018" name="Int. J. Syst. Evol. Microbiol.">
        <title>Pseudooceanicola lipolyticus sp. nov., a marine alphaproteobacterium, reclassification of Oceanicola flagellatus as Pseudooceanicola flagellatus comb. nov. and emended description of the genus Pseudooceanicola.</title>
        <authorList>
            <person name="Huang M.-M."/>
            <person name="Guo L.-L."/>
            <person name="Wu Y.-H."/>
            <person name="Lai Q.-L."/>
            <person name="Shao Z.-Z."/>
            <person name="Wang C.-S."/>
            <person name="Wu M."/>
            <person name="Xu X.-W."/>
        </authorList>
    </citation>
    <scope>NUCLEOTIDE SEQUENCE [LARGE SCALE GENOMIC DNA]</scope>
    <source>
        <strain evidence="2 5">Ar-45</strain>
    </source>
</reference>
<feature type="region of interest" description="Disordered" evidence="1">
    <location>
        <begin position="1"/>
        <end position="27"/>
    </location>
</feature>
<name>A0A285J0R1_9RHOB</name>
<dbReference type="EMBL" id="OBEA01000004">
    <property type="protein sequence ID" value="SNY52946.1"/>
    <property type="molecule type" value="Genomic_DNA"/>
</dbReference>
<dbReference type="Proteomes" id="UP000231655">
    <property type="component" value="Unassembled WGS sequence"/>
</dbReference>
<dbReference type="EMBL" id="PGTD01000023">
    <property type="protein sequence ID" value="PJE25765.1"/>
    <property type="molecule type" value="Genomic_DNA"/>
</dbReference>
<dbReference type="AlphaFoldDB" id="A0A285J0R1"/>
<reference evidence="3 4" key="1">
    <citation type="submission" date="2017-09" db="EMBL/GenBank/DDBJ databases">
        <authorList>
            <person name="Ehlers B."/>
            <person name="Leendertz F.H."/>
        </authorList>
    </citation>
    <scope>NUCLEOTIDE SEQUENCE [LARGE SCALE GENOMIC DNA]</scope>
    <source>
        <strain evidence="3 4">CGMCC 1.12662</strain>
    </source>
</reference>
<accession>A0A285J0R1</accession>
<evidence type="ECO:0000313" key="4">
    <source>
        <dbReference type="Proteomes" id="UP000231655"/>
    </source>
</evidence>
<proteinExistence type="predicted"/>
<keyword evidence="5" id="KW-1185">Reference proteome</keyword>
<dbReference type="OrthoDB" id="9978046at2"/>
<dbReference type="Proteomes" id="UP000231702">
    <property type="component" value="Unassembled WGS sequence"/>
</dbReference>